<evidence type="ECO:0000313" key="2">
    <source>
        <dbReference type="Proteomes" id="UP001066276"/>
    </source>
</evidence>
<dbReference type="AlphaFoldDB" id="A0AAV7QUM0"/>
<protein>
    <submittedName>
        <fullName evidence="1">Uncharacterized protein</fullName>
    </submittedName>
</protein>
<accession>A0AAV7QUM0</accession>
<name>A0AAV7QUM0_PLEWA</name>
<comment type="caution">
    <text evidence="1">The sequence shown here is derived from an EMBL/GenBank/DDBJ whole genome shotgun (WGS) entry which is preliminary data.</text>
</comment>
<dbReference type="Proteomes" id="UP001066276">
    <property type="component" value="Chromosome 6"/>
</dbReference>
<evidence type="ECO:0000313" key="1">
    <source>
        <dbReference type="EMBL" id="KAJ1142916.1"/>
    </source>
</evidence>
<keyword evidence="2" id="KW-1185">Reference proteome</keyword>
<organism evidence="1 2">
    <name type="scientific">Pleurodeles waltl</name>
    <name type="common">Iberian ribbed newt</name>
    <dbReference type="NCBI Taxonomy" id="8319"/>
    <lineage>
        <taxon>Eukaryota</taxon>
        <taxon>Metazoa</taxon>
        <taxon>Chordata</taxon>
        <taxon>Craniata</taxon>
        <taxon>Vertebrata</taxon>
        <taxon>Euteleostomi</taxon>
        <taxon>Amphibia</taxon>
        <taxon>Batrachia</taxon>
        <taxon>Caudata</taxon>
        <taxon>Salamandroidea</taxon>
        <taxon>Salamandridae</taxon>
        <taxon>Pleurodelinae</taxon>
        <taxon>Pleurodeles</taxon>
    </lineage>
</organism>
<sequence length="99" mass="11766">MSKRSQEQRRDLSVETRWVEIKEAKRRTWAEEAFKKTLVRMFSAHMEIRTIVCLWCLHAAQGRRSEIVLLKYLFMRTVCTCQLPAAAQVYHCHQGLNKK</sequence>
<proteinExistence type="predicted"/>
<gene>
    <name evidence="1" type="ORF">NDU88_009228</name>
</gene>
<reference evidence="1" key="1">
    <citation type="journal article" date="2022" name="bioRxiv">
        <title>Sequencing and chromosome-scale assembly of the giantPleurodeles waltlgenome.</title>
        <authorList>
            <person name="Brown T."/>
            <person name="Elewa A."/>
            <person name="Iarovenko S."/>
            <person name="Subramanian E."/>
            <person name="Araus A.J."/>
            <person name="Petzold A."/>
            <person name="Susuki M."/>
            <person name="Suzuki K.-i.T."/>
            <person name="Hayashi T."/>
            <person name="Toyoda A."/>
            <person name="Oliveira C."/>
            <person name="Osipova E."/>
            <person name="Leigh N.D."/>
            <person name="Simon A."/>
            <person name="Yun M.H."/>
        </authorList>
    </citation>
    <scope>NUCLEOTIDE SEQUENCE</scope>
    <source>
        <strain evidence="1">20211129_DDA</strain>
        <tissue evidence="1">Liver</tissue>
    </source>
</reference>
<dbReference type="EMBL" id="JANPWB010000010">
    <property type="protein sequence ID" value="KAJ1142916.1"/>
    <property type="molecule type" value="Genomic_DNA"/>
</dbReference>